<name>A0A378W1N0_NEIGO</name>
<proteinExistence type="predicted"/>
<organism evidence="1">
    <name type="scientific">Neisseria gonorrhoeae</name>
    <dbReference type="NCBI Taxonomy" id="485"/>
    <lineage>
        <taxon>Bacteria</taxon>
        <taxon>Pseudomonadati</taxon>
        <taxon>Pseudomonadota</taxon>
        <taxon>Betaproteobacteria</taxon>
        <taxon>Neisseriales</taxon>
        <taxon>Neisseriaceae</taxon>
        <taxon>Neisseria</taxon>
    </lineage>
</organism>
<accession>A0A378W1N0</accession>
<sequence>MIEGFNAGFKPYADKALAEMPEAKKIRRQKPLIVIVRMF</sequence>
<protein>
    <submittedName>
        <fullName evidence="1">Periplasmic protein</fullName>
    </submittedName>
</protein>
<dbReference type="AlphaFoldDB" id="A0A378W1N0"/>
<reference evidence="1" key="1">
    <citation type="submission" date="2018-06" db="EMBL/GenBank/DDBJ databases">
        <authorList>
            <consortium name="Pathogen Informatics"/>
            <person name="Doyle S."/>
        </authorList>
    </citation>
    <scope>NUCLEOTIDE SEQUENCE [LARGE SCALE GENOMIC DNA]</scope>
    <source>
        <strain evidence="1">NCTC11421</strain>
    </source>
</reference>
<dbReference type="EMBL" id="UGRI01000001">
    <property type="protein sequence ID" value="SUA24522.1"/>
    <property type="molecule type" value="Genomic_DNA"/>
</dbReference>
<gene>
    <name evidence="1" type="ORF">NCTC11421_02523</name>
</gene>
<evidence type="ECO:0000313" key="1">
    <source>
        <dbReference type="EMBL" id="SUA24522.1"/>
    </source>
</evidence>